<evidence type="ECO:0008006" key="11">
    <source>
        <dbReference type="Google" id="ProtNLM"/>
    </source>
</evidence>
<dbReference type="InterPro" id="IPR012312">
    <property type="entry name" value="Hemerythrin-like"/>
</dbReference>
<feature type="domain" description="Cyclic nucleotide-binding" evidence="7">
    <location>
        <begin position="318"/>
        <end position="420"/>
    </location>
</feature>
<evidence type="ECO:0000256" key="4">
    <source>
        <dbReference type="ARBA" id="ARBA00023015"/>
    </source>
</evidence>
<evidence type="ECO:0000259" key="7">
    <source>
        <dbReference type="PROSITE" id="PS50042"/>
    </source>
</evidence>
<dbReference type="Pfam" id="PF13545">
    <property type="entry name" value="HTH_Crp_2"/>
    <property type="match status" value="1"/>
</dbReference>
<dbReference type="PROSITE" id="PS51063">
    <property type="entry name" value="HTH_CRP_2"/>
    <property type="match status" value="1"/>
</dbReference>
<dbReference type="SUPFAM" id="SSF46785">
    <property type="entry name" value="Winged helix' DNA-binding domain"/>
    <property type="match status" value="1"/>
</dbReference>
<dbReference type="InterPro" id="IPR018490">
    <property type="entry name" value="cNMP-bd_dom_sf"/>
</dbReference>
<dbReference type="SMART" id="SM00100">
    <property type="entry name" value="cNMP"/>
    <property type="match status" value="1"/>
</dbReference>
<dbReference type="SUPFAM" id="SSF51206">
    <property type="entry name" value="cAMP-binding domain-like"/>
    <property type="match status" value="1"/>
</dbReference>
<dbReference type="InterPro" id="IPR050397">
    <property type="entry name" value="Env_Response_Regulators"/>
</dbReference>
<keyword evidence="2" id="KW-0479">Metal-binding</keyword>
<dbReference type="AlphaFoldDB" id="A0A2T4II08"/>
<dbReference type="InterPro" id="IPR000595">
    <property type="entry name" value="cNMP-bd_dom"/>
</dbReference>
<keyword evidence="10" id="KW-1185">Reference proteome</keyword>
<dbReference type="GO" id="GO:0046872">
    <property type="term" value="F:metal ion binding"/>
    <property type="evidence" value="ECO:0007669"/>
    <property type="project" value="UniProtKB-KW"/>
</dbReference>
<dbReference type="SMART" id="SM00419">
    <property type="entry name" value="HTH_CRP"/>
    <property type="match status" value="1"/>
</dbReference>
<feature type="domain" description="HTH crp-type" evidence="8">
    <location>
        <begin position="452"/>
        <end position="522"/>
    </location>
</feature>
<dbReference type="PANTHER" id="PTHR24567">
    <property type="entry name" value="CRP FAMILY TRANSCRIPTIONAL REGULATORY PROTEIN"/>
    <property type="match status" value="1"/>
</dbReference>
<protein>
    <recommendedName>
        <fullName evidence="11">Bacteriohemerythrin</fullName>
    </recommendedName>
</protein>
<dbReference type="Gene3D" id="2.60.120.10">
    <property type="entry name" value="Jelly Rolls"/>
    <property type="match status" value="1"/>
</dbReference>
<dbReference type="InterPro" id="IPR036388">
    <property type="entry name" value="WH-like_DNA-bd_sf"/>
</dbReference>
<evidence type="ECO:0000256" key="5">
    <source>
        <dbReference type="ARBA" id="ARBA00023125"/>
    </source>
</evidence>
<dbReference type="GO" id="GO:0005829">
    <property type="term" value="C:cytosol"/>
    <property type="evidence" value="ECO:0007669"/>
    <property type="project" value="TreeGrafter"/>
</dbReference>
<dbReference type="InterPro" id="IPR014710">
    <property type="entry name" value="RmlC-like_jellyroll"/>
</dbReference>
<evidence type="ECO:0000256" key="6">
    <source>
        <dbReference type="ARBA" id="ARBA00023163"/>
    </source>
</evidence>
<evidence type="ECO:0000259" key="8">
    <source>
        <dbReference type="PROSITE" id="PS51063"/>
    </source>
</evidence>
<dbReference type="InterPro" id="IPR012318">
    <property type="entry name" value="HTH_CRP"/>
</dbReference>
<dbReference type="GO" id="GO:0003677">
    <property type="term" value="F:DNA binding"/>
    <property type="evidence" value="ECO:0007669"/>
    <property type="project" value="UniProtKB-KW"/>
</dbReference>
<evidence type="ECO:0000256" key="3">
    <source>
        <dbReference type="ARBA" id="ARBA00023004"/>
    </source>
</evidence>
<dbReference type="CDD" id="cd00038">
    <property type="entry name" value="CAP_ED"/>
    <property type="match status" value="1"/>
</dbReference>
<comment type="caution">
    <text evidence="9">The sequence shown here is derived from an EMBL/GenBank/DDBJ whole genome shotgun (WGS) entry which is preliminary data.</text>
</comment>
<dbReference type="InterPro" id="IPR035938">
    <property type="entry name" value="Hemerythrin-like_sf"/>
</dbReference>
<proteinExistence type="inferred from homology"/>
<dbReference type="CDD" id="cd12107">
    <property type="entry name" value="Hemerythrin"/>
    <property type="match status" value="1"/>
</dbReference>
<keyword evidence="6" id="KW-0804">Transcription</keyword>
<dbReference type="PROSITE" id="PS50042">
    <property type="entry name" value="CNMP_BINDING_3"/>
    <property type="match status" value="1"/>
</dbReference>
<evidence type="ECO:0000313" key="10">
    <source>
        <dbReference type="Proteomes" id="UP000241193"/>
    </source>
</evidence>
<dbReference type="Gene3D" id="1.20.120.50">
    <property type="entry name" value="Hemerythrin-like"/>
    <property type="match status" value="1"/>
</dbReference>
<dbReference type="RefSeq" id="WP_107492605.1">
    <property type="nucleotide sequence ID" value="NZ_PZKC01000003.1"/>
</dbReference>
<evidence type="ECO:0000256" key="2">
    <source>
        <dbReference type="ARBA" id="ARBA00022723"/>
    </source>
</evidence>
<dbReference type="Pfam" id="PF00027">
    <property type="entry name" value="cNMP_binding"/>
    <property type="match status" value="1"/>
</dbReference>
<dbReference type="Proteomes" id="UP000241193">
    <property type="component" value="Unassembled WGS sequence"/>
</dbReference>
<reference evidence="9 10" key="1">
    <citation type="submission" date="2018-03" db="EMBL/GenBank/DDBJ databases">
        <authorList>
            <person name="Keele B.F."/>
        </authorList>
    </citation>
    <scope>NUCLEOTIDE SEQUENCE [LARGE SCALE GENOMIC DNA]</scope>
    <source>
        <strain evidence="9 10">D20</strain>
    </source>
</reference>
<evidence type="ECO:0000256" key="1">
    <source>
        <dbReference type="ARBA" id="ARBA00010587"/>
    </source>
</evidence>
<reference evidence="9 10" key="2">
    <citation type="submission" date="2018-04" db="EMBL/GenBank/DDBJ databases">
        <title>Thauera lacus sp. nov., isolated from an saline lake in Inner Mongolia, China.</title>
        <authorList>
            <person name="Liang Q.-Y."/>
        </authorList>
    </citation>
    <scope>NUCLEOTIDE SEQUENCE [LARGE SCALE GENOMIC DNA]</scope>
    <source>
        <strain evidence="9 10">D20</strain>
    </source>
</reference>
<dbReference type="InterPro" id="IPR036390">
    <property type="entry name" value="WH_DNA-bd_sf"/>
</dbReference>
<keyword evidence="3" id="KW-0408">Iron</keyword>
<name>A0A2T4II08_9RHOO</name>
<dbReference type="Gene3D" id="1.10.10.10">
    <property type="entry name" value="Winged helix-like DNA-binding domain superfamily/Winged helix DNA-binding domain"/>
    <property type="match status" value="1"/>
</dbReference>
<dbReference type="NCBIfam" id="TIGR02481">
    <property type="entry name" value="hemeryth_dom"/>
    <property type="match status" value="1"/>
</dbReference>
<accession>A0A2T4II08</accession>
<comment type="similarity">
    <text evidence="1">Belongs to the hemerythrin family.</text>
</comment>
<dbReference type="Pfam" id="PF01814">
    <property type="entry name" value="Hemerythrin"/>
    <property type="match status" value="1"/>
</dbReference>
<evidence type="ECO:0000313" key="9">
    <source>
        <dbReference type="EMBL" id="PTD97405.1"/>
    </source>
</evidence>
<dbReference type="InterPro" id="IPR012827">
    <property type="entry name" value="Hemerythrin_metal-bd"/>
</dbReference>
<dbReference type="PANTHER" id="PTHR24567:SF26">
    <property type="entry name" value="REGULATORY PROTEIN YEIL"/>
    <property type="match status" value="1"/>
</dbReference>
<dbReference type="GO" id="GO:0003700">
    <property type="term" value="F:DNA-binding transcription factor activity"/>
    <property type="evidence" value="ECO:0007669"/>
    <property type="project" value="TreeGrafter"/>
</dbReference>
<organism evidence="9 10">
    <name type="scientific">Pseudothauera lacus</name>
    <dbReference type="NCBI Taxonomy" id="2136175"/>
    <lineage>
        <taxon>Bacteria</taxon>
        <taxon>Pseudomonadati</taxon>
        <taxon>Pseudomonadota</taxon>
        <taxon>Betaproteobacteria</taxon>
        <taxon>Rhodocyclales</taxon>
        <taxon>Zoogloeaceae</taxon>
        <taxon>Pseudothauera</taxon>
    </lineage>
</organism>
<dbReference type="SUPFAM" id="SSF47188">
    <property type="entry name" value="Hemerythrin-like"/>
    <property type="match status" value="1"/>
</dbReference>
<dbReference type="NCBIfam" id="NF033749">
    <property type="entry name" value="bact_hemeryth"/>
    <property type="match status" value="1"/>
</dbReference>
<gene>
    <name evidence="9" type="ORF">C8261_05215</name>
</gene>
<dbReference type="EMBL" id="PZKC01000003">
    <property type="protein sequence ID" value="PTD97405.1"/>
    <property type="molecule type" value="Genomic_DNA"/>
</dbReference>
<sequence length="533" mass="56582">MQLLAWSDSLRTHIDVIDRQHRGLVDMVNATAARLSADSDLSGDEVRLLLGYLKEYAEVHFSTEEALMALCGLPPDYSDAHHLNHARFLEHVGDMVDELSDDAVLDGQQLLTFLGDWLIRHIKGEDQGLARRLQTAHLAAAAALPAAVRALPADSGGSPFADALARSSADLHESEGDVLALIEEGDAPALVIALDAALLPAAVVHVNRAAAERFGCCSEKLQECSVDRLFGAQSARLPVLISEVLVSGSYEGMLSCVDATGVPFTAPARVTHLCLQGQMAILMIFERAAVPNGAAVAPARAALAEAARGQTVLSRHALFAGLEEDERVAVEAASRLIRCRKGEVLCRPGEPAADLHVVISGQVSLVLGNTRGAEKVLRIVTAGEVFGEVEALTGASCQAVAQCVSPAVLLAIPVAVLRELHARSTPFAAAALAHLGRRVNEVLGEIAALTLNTAMERIIDLLLAHARINDRGALEALLPAQKQVIASYLNLTPPTLSRAFQQLTDAGLISVSRRYVSIPDRDALLRYRAQAAG</sequence>
<dbReference type="OrthoDB" id="9777588at2"/>
<keyword evidence="4" id="KW-0805">Transcription regulation</keyword>
<keyword evidence="5" id="KW-0238">DNA-binding</keyword>